<evidence type="ECO:0000313" key="1">
    <source>
        <dbReference type="EMBL" id="BDS13076.1"/>
    </source>
</evidence>
<gene>
    <name evidence="1" type="ORF">AsAng_0038040</name>
</gene>
<reference evidence="1" key="1">
    <citation type="submission" date="2022-09" db="EMBL/GenBank/DDBJ databases">
        <title>Aureispira anguillicida sp. nov., isolated from Leptocephalus of Japanese eel Anguilla japonica.</title>
        <authorList>
            <person name="Yuasa K."/>
            <person name="Mekata T."/>
            <person name="Ikunari K."/>
        </authorList>
    </citation>
    <scope>NUCLEOTIDE SEQUENCE</scope>
    <source>
        <strain evidence="1">EL160426</strain>
    </source>
</reference>
<keyword evidence="2" id="KW-1185">Reference proteome</keyword>
<dbReference type="RefSeq" id="WP_264788388.1">
    <property type="nucleotide sequence ID" value="NZ_AP026867.1"/>
</dbReference>
<accession>A0A916DVF1</accession>
<evidence type="ECO:0000313" key="2">
    <source>
        <dbReference type="Proteomes" id="UP001060919"/>
    </source>
</evidence>
<organism evidence="1 2">
    <name type="scientific">Aureispira anguillae</name>
    <dbReference type="NCBI Taxonomy" id="2864201"/>
    <lineage>
        <taxon>Bacteria</taxon>
        <taxon>Pseudomonadati</taxon>
        <taxon>Bacteroidota</taxon>
        <taxon>Saprospiria</taxon>
        <taxon>Saprospirales</taxon>
        <taxon>Saprospiraceae</taxon>
        <taxon>Aureispira</taxon>
    </lineage>
</organism>
<dbReference type="EMBL" id="AP026867">
    <property type="protein sequence ID" value="BDS13076.1"/>
    <property type="molecule type" value="Genomic_DNA"/>
</dbReference>
<dbReference type="AlphaFoldDB" id="A0A916DVF1"/>
<dbReference type="Proteomes" id="UP001060919">
    <property type="component" value="Chromosome"/>
</dbReference>
<proteinExistence type="predicted"/>
<dbReference type="KEGG" id="aup:AsAng_0038040"/>
<name>A0A916DVF1_9BACT</name>
<sequence length="176" mass="20921">MIYFILILLPLSVGVAKLSRWSSNRRKILLRHQEEVARIETKFYEAIRMKFIRVPIVVQTKKELSYYNKMKVHYKNSTRKIELLPYNLGENATAYESRKRAYIVNYCRSEKEEIEHGQKAYSSYFNQVQKEGLLAYLNSPFGTEKSKEFIYQTIEFLLTNPKAEHGNYSRSKELIF</sequence>
<protein>
    <submittedName>
        <fullName evidence="1">Uncharacterized protein</fullName>
    </submittedName>
</protein>